<dbReference type="InterPro" id="IPR047216">
    <property type="entry name" value="Endonuclease_DUF559_bact"/>
</dbReference>
<protein>
    <submittedName>
        <fullName evidence="3">Endonuclease domain-containing protein</fullName>
    </submittedName>
</protein>
<dbReference type="Proteomes" id="UP000663444">
    <property type="component" value="Chromosome"/>
</dbReference>
<dbReference type="PANTHER" id="PTHR38590">
    <property type="entry name" value="BLL0828 PROTEIN"/>
    <property type="match status" value="1"/>
</dbReference>
<dbReference type="SUPFAM" id="SSF52980">
    <property type="entry name" value="Restriction endonuclease-like"/>
    <property type="match status" value="1"/>
</dbReference>
<dbReference type="KEGG" id="ares:IWH25_09935"/>
<dbReference type="PANTHER" id="PTHR38590:SF1">
    <property type="entry name" value="BLL0828 PROTEIN"/>
    <property type="match status" value="1"/>
</dbReference>
<evidence type="ECO:0000313" key="3">
    <source>
        <dbReference type="EMBL" id="QRJ62129.1"/>
    </source>
</evidence>
<evidence type="ECO:0000259" key="2">
    <source>
        <dbReference type="Pfam" id="PF04480"/>
    </source>
</evidence>
<dbReference type="InterPro" id="IPR007569">
    <property type="entry name" value="DUF559"/>
</dbReference>
<dbReference type="CDD" id="cd01038">
    <property type="entry name" value="Endonuclease_DUF559"/>
    <property type="match status" value="1"/>
</dbReference>
<evidence type="ECO:0000256" key="1">
    <source>
        <dbReference type="SAM" id="MobiDB-lite"/>
    </source>
</evidence>
<dbReference type="RefSeq" id="WP_203385656.1">
    <property type="nucleotide sequence ID" value="NZ_CP064781.1"/>
</dbReference>
<reference evidence="3" key="1">
    <citation type="submission" date="2020-11" db="EMBL/GenBank/DDBJ databases">
        <title>Azospira restricta DSM 18626 genome sequence.</title>
        <authorList>
            <person name="Moe W.M."/>
        </authorList>
    </citation>
    <scope>NUCLEOTIDE SEQUENCE</scope>
    <source>
        <strain evidence="3">DSM 18626</strain>
    </source>
</reference>
<dbReference type="Pfam" id="PF04480">
    <property type="entry name" value="DUF559"/>
    <property type="match status" value="1"/>
</dbReference>
<keyword evidence="3" id="KW-0540">Nuclease</keyword>
<keyword evidence="3" id="KW-0378">Hydrolase</keyword>
<organism evidence="3 4">
    <name type="scientific">Azospira restricta</name>
    <dbReference type="NCBI Taxonomy" id="404405"/>
    <lineage>
        <taxon>Bacteria</taxon>
        <taxon>Pseudomonadati</taxon>
        <taxon>Pseudomonadota</taxon>
        <taxon>Betaproteobacteria</taxon>
        <taxon>Rhodocyclales</taxon>
        <taxon>Rhodocyclaceae</taxon>
        <taxon>Azospira</taxon>
    </lineage>
</organism>
<evidence type="ECO:0000313" key="4">
    <source>
        <dbReference type="Proteomes" id="UP000663444"/>
    </source>
</evidence>
<keyword evidence="3" id="KW-0255">Endonuclease</keyword>
<dbReference type="GO" id="GO:0004519">
    <property type="term" value="F:endonuclease activity"/>
    <property type="evidence" value="ECO:0007669"/>
    <property type="project" value="UniProtKB-KW"/>
</dbReference>
<gene>
    <name evidence="3" type="ORF">IWH25_09935</name>
</gene>
<keyword evidence="4" id="KW-1185">Reference proteome</keyword>
<dbReference type="AlphaFoldDB" id="A0A974PV59"/>
<dbReference type="EMBL" id="CP064781">
    <property type="protein sequence ID" value="QRJ62129.1"/>
    <property type="molecule type" value="Genomic_DNA"/>
</dbReference>
<dbReference type="Gene3D" id="3.40.960.10">
    <property type="entry name" value="VSR Endonuclease"/>
    <property type="match status" value="1"/>
</dbReference>
<dbReference type="InterPro" id="IPR011335">
    <property type="entry name" value="Restrct_endonuc-II-like"/>
</dbReference>
<sequence length="165" mass="18944">MKGQTSHSILDEQRQKSLRKNMTDAENRLWQRLRGRQIASCKFRRQHPFLDYVLDFVCLERRLVIEVDGGQHLESERDAGRDRRIENAGFRVLRFWNNQVLQEIEAVVEAIHLALTKEPHPHPSPPLEGEGEEPFHAVDTGLPSPFKGEAGRGMGANNNQEKEPC</sequence>
<proteinExistence type="predicted"/>
<accession>A0A974PV59</accession>
<feature type="domain" description="DUF559" evidence="2">
    <location>
        <begin position="13"/>
        <end position="115"/>
    </location>
</feature>
<feature type="region of interest" description="Disordered" evidence="1">
    <location>
        <begin position="117"/>
        <end position="165"/>
    </location>
</feature>
<name>A0A974PV59_9RHOO</name>